<protein>
    <submittedName>
        <fullName evidence="1">Uncharacterized protein</fullName>
    </submittedName>
</protein>
<gene>
    <name evidence="1" type="ORF">SMRZ_LOCUS8535</name>
</gene>
<sequence>MSKVELVALSSLGIVFSDFSSSRIKKSSTSDIHIATVDGVDEGESVCLSVDDSSNVESSSSCSVSLSESSCFSDSDFL</sequence>
<proteinExistence type="predicted"/>
<keyword evidence="2" id="KW-1185">Reference proteome</keyword>
<name>A0A183LXL0_9TREM</name>
<evidence type="ECO:0000313" key="2">
    <source>
        <dbReference type="Proteomes" id="UP000277204"/>
    </source>
</evidence>
<dbReference type="AlphaFoldDB" id="A0A183LXL0"/>
<reference evidence="1 2" key="1">
    <citation type="submission" date="2018-11" db="EMBL/GenBank/DDBJ databases">
        <authorList>
            <consortium name="Pathogen Informatics"/>
        </authorList>
    </citation>
    <scope>NUCLEOTIDE SEQUENCE [LARGE SCALE GENOMIC DNA]</scope>
    <source>
        <strain evidence="1 2">Zambia</strain>
    </source>
</reference>
<organism evidence="1 2">
    <name type="scientific">Schistosoma margrebowiei</name>
    <dbReference type="NCBI Taxonomy" id="48269"/>
    <lineage>
        <taxon>Eukaryota</taxon>
        <taxon>Metazoa</taxon>
        <taxon>Spiralia</taxon>
        <taxon>Lophotrochozoa</taxon>
        <taxon>Platyhelminthes</taxon>
        <taxon>Trematoda</taxon>
        <taxon>Digenea</taxon>
        <taxon>Strigeidida</taxon>
        <taxon>Schistosomatoidea</taxon>
        <taxon>Schistosomatidae</taxon>
        <taxon>Schistosoma</taxon>
    </lineage>
</organism>
<dbReference type="Proteomes" id="UP000277204">
    <property type="component" value="Unassembled WGS sequence"/>
</dbReference>
<accession>A0A183LXL0</accession>
<dbReference type="EMBL" id="UZAI01003736">
    <property type="protein sequence ID" value="VDO81954.1"/>
    <property type="molecule type" value="Genomic_DNA"/>
</dbReference>
<evidence type="ECO:0000313" key="1">
    <source>
        <dbReference type="EMBL" id="VDO81954.1"/>
    </source>
</evidence>